<dbReference type="EMBL" id="NXIB02000063">
    <property type="protein sequence ID" value="PHX55149.1"/>
    <property type="molecule type" value="Genomic_DNA"/>
</dbReference>
<evidence type="ECO:0000313" key="3">
    <source>
        <dbReference type="Proteomes" id="UP000226442"/>
    </source>
</evidence>
<dbReference type="Proteomes" id="UP000226442">
    <property type="component" value="Unassembled WGS sequence"/>
</dbReference>
<reference evidence="2" key="1">
    <citation type="submission" date="2017-10" db="EMBL/GenBank/DDBJ databases">
        <title>Draft genome sequence of the planktic cyanobacteria Tychonema bourrellyi isolated from alpine lentic freshwater.</title>
        <authorList>
            <person name="Tett A."/>
            <person name="Armanini F."/>
            <person name="Asnicar F."/>
            <person name="Boscaini A."/>
            <person name="Pasolli E."/>
            <person name="Zolfo M."/>
            <person name="Donati C."/>
            <person name="Salmaso N."/>
            <person name="Segata N."/>
        </authorList>
    </citation>
    <scope>NUCLEOTIDE SEQUENCE</scope>
    <source>
        <strain evidence="2">FEM_GT703</strain>
    </source>
</reference>
<feature type="signal peptide" evidence="1">
    <location>
        <begin position="1"/>
        <end position="26"/>
    </location>
</feature>
<keyword evidence="1" id="KW-0732">Signal</keyword>
<dbReference type="RefSeq" id="WP_096829977.1">
    <property type="nucleotide sequence ID" value="NZ_NXIB02000063.1"/>
</dbReference>
<evidence type="ECO:0000313" key="2">
    <source>
        <dbReference type="EMBL" id="PHX55149.1"/>
    </source>
</evidence>
<keyword evidence="3" id="KW-1185">Reference proteome</keyword>
<name>A0A2G4F061_9CYAN</name>
<feature type="chain" id="PRO_5013801051" description="Lipoprotein" evidence="1">
    <location>
        <begin position="27"/>
        <end position="186"/>
    </location>
</feature>
<accession>A0A2G4F061</accession>
<comment type="caution">
    <text evidence="2">The sequence shown here is derived from an EMBL/GenBank/DDBJ whole genome shotgun (WGS) entry which is preliminary data.</text>
</comment>
<evidence type="ECO:0008006" key="4">
    <source>
        <dbReference type="Google" id="ProtNLM"/>
    </source>
</evidence>
<sequence length="186" mass="19736">MNKKLLVLATSACLLTALVPASVVFGASELSQRQPETQQLAQAGTPVAVNEILPKLKGKTQVPIFIPSSISASQKLYYQITAKADSYTISMEYTADCRGAGACSFGEIRAEKGGEFSTKMEGVTKTLKNVQLAGGMKGVFHNGCGAYCTASVDWKSQGFLYTVAIKNGREADVIKMANSAIQAGKR</sequence>
<organism evidence="2 3">
    <name type="scientific">Tychonema bourrellyi FEM_GT703</name>
    <dbReference type="NCBI Taxonomy" id="2040638"/>
    <lineage>
        <taxon>Bacteria</taxon>
        <taxon>Bacillati</taxon>
        <taxon>Cyanobacteriota</taxon>
        <taxon>Cyanophyceae</taxon>
        <taxon>Oscillatoriophycideae</taxon>
        <taxon>Oscillatoriales</taxon>
        <taxon>Microcoleaceae</taxon>
        <taxon>Tychonema</taxon>
    </lineage>
</organism>
<proteinExistence type="predicted"/>
<protein>
    <recommendedName>
        <fullName evidence="4">Lipoprotein</fullName>
    </recommendedName>
</protein>
<gene>
    <name evidence="2" type="ORF">CP500_012255</name>
</gene>
<dbReference type="AlphaFoldDB" id="A0A2G4F061"/>
<evidence type="ECO:0000256" key="1">
    <source>
        <dbReference type="SAM" id="SignalP"/>
    </source>
</evidence>
<dbReference type="OrthoDB" id="5244073at2"/>